<dbReference type="InterPro" id="IPR000719">
    <property type="entry name" value="Prot_kinase_dom"/>
</dbReference>
<keyword evidence="5" id="KW-1185">Reference proteome</keyword>
<organism evidence="4 5">
    <name type="scientific">Malus domestica</name>
    <name type="common">Apple</name>
    <name type="synonym">Pyrus malus</name>
    <dbReference type="NCBI Taxonomy" id="3750"/>
    <lineage>
        <taxon>Eukaryota</taxon>
        <taxon>Viridiplantae</taxon>
        <taxon>Streptophyta</taxon>
        <taxon>Embryophyta</taxon>
        <taxon>Tracheophyta</taxon>
        <taxon>Spermatophyta</taxon>
        <taxon>Magnoliopsida</taxon>
        <taxon>eudicotyledons</taxon>
        <taxon>Gunneridae</taxon>
        <taxon>Pentapetalae</taxon>
        <taxon>rosids</taxon>
        <taxon>fabids</taxon>
        <taxon>Rosales</taxon>
        <taxon>Rosaceae</taxon>
        <taxon>Amygdaloideae</taxon>
        <taxon>Maleae</taxon>
        <taxon>Malus</taxon>
    </lineage>
</organism>
<dbReference type="InterPro" id="IPR011009">
    <property type="entry name" value="Kinase-like_dom_sf"/>
</dbReference>
<accession>A0A498ISQ1</accession>
<keyword evidence="2" id="KW-0067">ATP-binding</keyword>
<dbReference type="GO" id="GO:0005524">
    <property type="term" value="F:ATP binding"/>
    <property type="evidence" value="ECO:0007669"/>
    <property type="project" value="UniProtKB-UniRule"/>
</dbReference>
<protein>
    <recommendedName>
        <fullName evidence="3">Protein kinase domain-containing protein</fullName>
    </recommendedName>
</protein>
<dbReference type="Proteomes" id="UP000290289">
    <property type="component" value="Chromosome 11"/>
</dbReference>
<reference evidence="4 5" key="1">
    <citation type="submission" date="2018-10" db="EMBL/GenBank/DDBJ databases">
        <title>A high-quality apple genome assembly.</title>
        <authorList>
            <person name="Hu J."/>
        </authorList>
    </citation>
    <scope>NUCLEOTIDE SEQUENCE [LARGE SCALE GENOMIC DNA]</scope>
    <source>
        <strain evidence="5">cv. HFTH1</strain>
        <tissue evidence="4">Young leaf</tissue>
    </source>
</reference>
<dbReference type="PROSITE" id="PS00107">
    <property type="entry name" value="PROTEIN_KINASE_ATP"/>
    <property type="match status" value="1"/>
</dbReference>
<name>A0A498ISQ1_MALDO</name>
<dbReference type="InterPro" id="IPR051343">
    <property type="entry name" value="G-type_lectin_kinases/EP1-like"/>
</dbReference>
<dbReference type="AlphaFoldDB" id="A0A498ISQ1"/>
<dbReference type="InterPro" id="IPR017441">
    <property type="entry name" value="Protein_kinase_ATP_BS"/>
</dbReference>
<evidence type="ECO:0000313" key="5">
    <source>
        <dbReference type="Proteomes" id="UP000290289"/>
    </source>
</evidence>
<comment type="caution">
    <text evidence="4">The sequence shown here is derived from an EMBL/GenBank/DDBJ whole genome shotgun (WGS) entry which is preliminary data.</text>
</comment>
<keyword evidence="1" id="KW-0732">Signal</keyword>
<dbReference type="PANTHER" id="PTHR47976:SF108">
    <property type="entry name" value="G-TYPE LECTIN S-RECEPTOR-LIKE SERINE_THREONINE-PROTEIN KINASE LECRK1"/>
    <property type="match status" value="1"/>
</dbReference>
<evidence type="ECO:0000256" key="1">
    <source>
        <dbReference type="ARBA" id="ARBA00022729"/>
    </source>
</evidence>
<evidence type="ECO:0000313" key="4">
    <source>
        <dbReference type="EMBL" id="RXH85214.1"/>
    </source>
</evidence>
<dbReference type="PROSITE" id="PS50011">
    <property type="entry name" value="PROTEIN_KINASE_DOM"/>
    <property type="match status" value="1"/>
</dbReference>
<dbReference type="PANTHER" id="PTHR47976">
    <property type="entry name" value="G-TYPE LECTIN S-RECEPTOR-LIKE SERINE/THREONINE-PROTEIN KINASE SD2-5"/>
    <property type="match status" value="1"/>
</dbReference>
<feature type="domain" description="Protein kinase" evidence="3">
    <location>
        <begin position="1"/>
        <end position="205"/>
    </location>
</feature>
<proteinExistence type="predicted"/>
<dbReference type="Gene3D" id="1.10.510.10">
    <property type="entry name" value="Transferase(Phosphotransferase) domain 1"/>
    <property type="match status" value="1"/>
</dbReference>
<dbReference type="Pfam" id="PF00069">
    <property type="entry name" value="Pkinase"/>
    <property type="match status" value="1"/>
</dbReference>
<evidence type="ECO:0000259" key="3">
    <source>
        <dbReference type="PROSITE" id="PS50011"/>
    </source>
</evidence>
<keyword evidence="2" id="KW-0547">Nucleotide-binding</keyword>
<dbReference type="Gene3D" id="3.30.200.20">
    <property type="entry name" value="Phosphorylase Kinase, domain 1"/>
    <property type="match status" value="1"/>
</dbReference>
<dbReference type="GO" id="GO:0004672">
    <property type="term" value="F:protein kinase activity"/>
    <property type="evidence" value="ECO:0007669"/>
    <property type="project" value="InterPro"/>
</dbReference>
<sequence length="399" mass="45675">MNLKHFTYEELNNATNQFEEELGRGASAIVFKGVLAFDNGKSVAVKSLDTRVRENDLEFKAEVSAIGRTNHRASSLESRCQTGIKNILLDDSLTARISDFGLAKLLIIDQTLTMTGIRGTKGYVAPEWLKRLPITAKVDIYSYGILLLEIIFCRKHFEAAAEDEDQMILADWAYDYYKQNELHQLLKNDDEAMHDMKEMEKYVMIAIWCIQEDVENQCQPKTIKLSCILFLFNRGSVAQTYHEESHIDARRNCRSLSSSRSIFFHIRVEQLSCNLLFYTPKMQRSSSVLALHPQGLHHKSSRHQIVRELELEKWEVVGEILKLNPSCKTPLDYKPLFEEAIVPIPIGWRCDTKNKDNSTVILVGSLLLSSSGVLNFLLPSRNYLVVSRIYSRKVKVIQP</sequence>
<feature type="binding site" evidence="2">
    <location>
        <position position="46"/>
    </location>
    <ligand>
        <name>ATP</name>
        <dbReference type="ChEBI" id="CHEBI:30616"/>
    </ligand>
</feature>
<gene>
    <name evidence="4" type="ORF">DVH24_041982</name>
</gene>
<dbReference type="SUPFAM" id="SSF56112">
    <property type="entry name" value="Protein kinase-like (PK-like)"/>
    <property type="match status" value="1"/>
</dbReference>
<evidence type="ECO:0000256" key="2">
    <source>
        <dbReference type="PROSITE-ProRule" id="PRU10141"/>
    </source>
</evidence>
<dbReference type="EMBL" id="RDQH01000337">
    <property type="protein sequence ID" value="RXH85214.1"/>
    <property type="molecule type" value="Genomic_DNA"/>
</dbReference>